<dbReference type="EMBL" id="FNQC01000005">
    <property type="protein sequence ID" value="SDZ08451.1"/>
    <property type="molecule type" value="Genomic_DNA"/>
</dbReference>
<name>A0A1H3Q5I9_9BACT</name>
<proteinExistence type="predicted"/>
<dbReference type="Proteomes" id="UP000199663">
    <property type="component" value="Unassembled WGS sequence"/>
</dbReference>
<evidence type="ECO:0000313" key="2">
    <source>
        <dbReference type="Proteomes" id="UP000199663"/>
    </source>
</evidence>
<protein>
    <submittedName>
        <fullName evidence="1">Uncharacterized protein</fullName>
    </submittedName>
</protein>
<keyword evidence="2" id="KW-1185">Reference proteome</keyword>
<evidence type="ECO:0000313" key="1">
    <source>
        <dbReference type="EMBL" id="SDZ08451.1"/>
    </source>
</evidence>
<accession>A0A1H3Q5I9</accession>
<reference evidence="1 2" key="1">
    <citation type="submission" date="2016-10" db="EMBL/GenBank/DDBJ databases">
        <authorList>
            <person name="Varghese N."/>
            <person name="Submissions S."/>
        </authorList>
    </citation>
    <scope>NUCLEOTIDE SEQUENCE [LARGE SCALE GENOMIC DNA]</scope>
    <source>
        <strain evidence="1 2">DSM 17997</strain>
    </source>
</reference>
<sequence>MKELPLESIYQVNRHDLDYIFKDRKSGIQHIPGISVWSYPIIVPNKKQQRKVIDLKISERIDA</sequence>
<gene>
    <name evidence="1" type="ORF">SAMN05444412_105228</name>
</gene>
<comment type="caution">
    <text evidence="1">The sequence shown here is derived from an EMBL/GenBank/DDBJ whole genome shotgun (WGS) entry which is preliminary data.</text>
</comment>
<organism evidence="1 2">
    <name type="scientific">Rhodonellum ikkaensis</name>
    <dbReference type="NCBI Taxonomy" id="336829"/>
    <lineage>
        <taxon>Bacteria</taxon>
        <taxon>Pseudomonadati</taxon>
        <taxon>Bacteroidota</taxon>
        <taxon>Cytophagia</taxon>
        <taxon>Cytophagales</taxon>
        <taxon>Cytophagaceae</taxon>
        <taxon>Rhodonellum</taxon>
    </lineage>
</organism>